<name>A0A183NFR6_9TREM</name>
<proteinExistence type="predicted"/>
<accession>A0A183NFR6</accession>
<dbReference type="EMBL" id="UZAL01000965">
    <property type="protein sequence ID" value="VDO74260.1"/>
    <property type="molecule type" value="Genomic_DNA"/>
</dbReference>
<organism evidence="1 2">
    <name type="scientific">Schistosoma mattheei</name>
    <dbReference type="NCBI Taxonomy" id="31246"/>
    <lineage>
        <taxon>Eukaryota</taxon>
        <taxon>Metazoa</taxon>
        <taxon>Spiralia</taxon>
        <taxon>Lophotrochozoa</taxon>
        <taxon>Platyhelminthes</taxon>
        <taxon>Trematoda</taxon>
        <taxon>Digenea</taxon>
        <taxon>Strigeidida</taxon>
        <taxon>Schistosomatoidea</taxon>
        <taxon>Schistosomatidae</taxon>
        <taxon>Schistosoma</taxon>
    </lineage>
</organism>
<sequence length="120" mass="13267">MKEFLHRYASVWSITGDALGKLHSQFDRDLTELTTDRLLNILVTERGTGTLEPQGVQFEDAEVAAAFSSNATERANGITTNGVRVLEAFFAREARAASALASNLQHEACLRNQNILLKKF</sequence>
<evidence type="ECO:0000313" key="2">
    <source>
        <dbReference type="Proteomes" id="UP000269396"/>
    </source>
</evidence>
<dbReference type="Proteomes" id="UP000269396">
    <property type="component" value="Unassembled WGS sequence"/>
</dbReference>
<keyword evidence="2" id="KW-1185">Reference proteome</keyword>
<gene>
    <name evidence="1" type="ORF">SMTD_LOCUS952</name>
</gene>
<protein>
    <submittedName>
        <fullName evidence="1">Uncharacterized protein</fullName>
    </submittedName>
</protein>
<reference evidence="1 2" key="1">
    <citation type="submission" date="2018-11" db="EMBL/GenBank/DDBJ databases">
        <authorList>
            <consortium name="Pathogen Informatics"/>
        </authorList>
    </citation>
    <scope>NUCLEOTIDE SEQUENCE [LARGE SCALE GENOMIC DNA]</scope>
    <source>
        <strain>Denwood</strain>
        <strain evidence="2">Zambia</strain>
    </source>
</reference>
<evidence type="ECO:0000313" key="1">
    <source>
        <dbReference type="EMBL" id="VDO74260.1"/>
    </source>
</evidence>
<dbReference type="AlphaFoldDB" id="A0A183NFR6"/>